<accession>A0A2U3MYH4</accession>
<feature type="chain" id="PRO_5015669412" description="DUF4882 domain-containing protein" evidence="1">
    <location>
        <begin position="21"/>
        <end position="258"/>
    </location>
</feature>
<keyword evidence="1" id="KW-0732">Signal</keyword>
<dbReference type="OrthoDB" id="6706525at2"/>
<keyword evidence="3" id="KW-1185">Reference proteome</keyword>
<feature type="signal peptide" evidence="1">
    <location>
        <begin position="1"/>
        <end position="20"/>
    </location>
</feature>
<evidence type="ECO:0000313" key="3">
    <source>
        <dbReference type="Proteomes" id="UP000245974"/>
    </source>
</evidence>
<dbReference type="RefSeq" id="WP_121973835.1">
    <property type="nucleotide sequence ID" value="NZ_OOGT01000055.1"/>
</dbReference>
<organism evidence="2 3">
    <name type="scientific">Acinetobacter stercoris</name>
    <dbReference type="NCBI Taxonomy" id="2126983"/>
    <lineage>
        <taxon>Bacteria</taxon>
        <taxon>Pseudomonadati</taxon>
        <taxon>Pseudomonadota</taxon>
        <taxon>Gammaproteobacteria</taxon>
        <taxon>Moraxellales</taxon>
        <taxon>Moraxellaceae</taxon>
        <taxon>Acinetobacter</taxon>
    </lineage>
</organism>
<dbReference type="Pfam" id="PF16223">
    <property type="entry name" value="DUF4882"/>
    <property type="match status" value="1"/>
</dbReference>
<evidence type="ECO:0000256" key="1">
    <source>
        <dbReference type="SAM" id="SignalP"/>
    </source>
</evidence>
<protein>
    <recommendedName>
        <fullName evidence="4">DUF4882 domain-containing protein</fullName>
    </recommendedName>
</protein>
<gene>
    <name evidence="2" type="ORF">KPC_1537</name>
</gene>
<dbReference type="InParanoid" id="A0A2U3MYH4"/>
<dbReference type="Proteomes" id="UP000245974">
    <property type="component" value="Unassembled WGS sequence"/>
</dbReference>
<reference evidence="3" key="1">
    <citation type="submission" date="2018-03" db="EMBL/GenBank/DDBJ databases">
        <authorList>
            <person name="Blom J."/>
        </authorList>
    </citation>
    <scope>NUCLEOTIDE SEQUENCE [LARGE SCALE GENOMIC DNA]</scope>
    <source>
        <strain evidence="3">KPC-SM-21</strain>
    </source>
</reference>
<proteinExistence type="predicted"/>
<evidence type="ECO:0000313" key="2">
    <source>
        <dbReference type="EMBL" id="SPL70359.1"/>
    </source>
</evidence>
<evidence type="ECO:0008006" key="4">
    <source>
        <dbReference type="Google" id="ProtNLM"/>
    </source>
</evidence>
<sequence length="258" mass="28564">MNKLILLSLLFSCLIGNVYAVCNYDLDGFLYDPNNPSSQKFPVVSNQKLSYKTLSSLQAIQYSANHSSLEMENNSISKGALSMPLSGVVGFELNTEVFPIELKGQNMDVKNYGILIPDTNNNTHMILVTYANNSSLTYKDDKKNVVFILISSVHPDTKQNESIYGYGIPIEGVSKQNIAIYFNQNTNQVGLIVNKNNLGYVATLFSKPKAITFVPQAFFGGFEKNSQYLNQNMSLELVTDKSKFTNAFPNGTKDICGS</sequence>
<dbReference type="InterPro" id="IPR032620">
    <property type="entry name" value="DUF4882"/>
</dbReference>
<dbReference type="AlphaFoldDB" id="A0A2U3MYH4"/>
<dbReference type="EMBL" id="OOGT01000055">
    <property type="protein sequence ID" value="SPL70359.1"/>
    <property type="molecule type" value="Genomic_DNA"/>
</dbReference>
<name>A0A2U3MYH4_9GAMM</name>